<dbReference type="SUPFAM" id="SSF53335">
    <property type="entry name" value="S-adenosyl-L-methionine-dependent methyltransferases"/>
    <property type="match status" value="2"/>
</dbReference>
<dbReference type="GO" id="GO:0005768">
    <property type="term" value="C:endosome"/>
    <property type="evidence" value="ECO:0007669"/>
    <property type="project" value="TreeGrafter"/>
</dbReference>
<feature type="compositionally biased region" description="Low complexity" evidence="11">
    <location>
        <begin position="309"/>
        <end position="318"/>
    </location>
</feature>
<keyword evidence="5 12" id="KW-0812">Transmembrane</keyword>
<evidence type="ECO:0000256" key="2">
    <source>
        <dbReference type="ARBA" id="ARBA00008361"/>
    </source>
</evidence>
<feature type="compositionally biased region" description="Basic and acidic residues" evidence="11">
    <location>
        <begin position="169"/>
        <end position="220"/>
    </location>
</feature>
<evidence type="ECO:0000256" key="1">
    <source>
        <dbReference type="ARBA" id="ARBA00004606"/>
    </source>
</evidence>
<evidence type="ECO:0000256" key="10">
    <source>
        <dbReference type="ARBA" id="ARBA00037847"/>
    </source>
</evidence>
<reference evidence="13" key="1">
    <citation type="submission" date="2015-03" db="EMBL/GenBank/DDBJ databases">
        <title>A transcriptome of Araucaria cunninghamii, an australian fine timber species.</title>
        <authorList>
            <person name="Jing Yi C.J.Y."/>
            <person name="Yin San L.Y.S."/>
            <person name="Abdul Karim S.S."/>
            <person name="Wan Azmi N.N."/>
            <person name="Hercus R.R."/>
            <person name="Croft L.L."/>
        </authorList>
    </citation>
    <scope>NUCLEOTIDE SEQUENCE</scope>
    <source>
        <strain evidence="13">MI0301</strain>
        <tissue evidence="13">Leaf</tissue>
    </source>
</reference>
<organism evidence="13">
    <name type="scientific">Araucaria cunninghamii</name>
    <name type="common">Hoop pine</name>
    <name type="synonym">Moreton Bay pine</name>
    <dbReference type="NCBI Taxonomy" id="56994"/>
    <lineage>
        <taxon>Eukaryota</taxon>
        <taxon>Viridiplantae</taxon>
        <taxon>Streptophyta</taxon>
        <taxon>Embryophyta</taxon>
        <taxon>Tracheophyta</taxon>
        <taxon>Spermatophyta</taxon>
        <taxon>Pinopsida</taxon>
        <taxon>Pinidae</taxon>
        <taxon>Conifers II</taxon>
        <taxon>Araucariales</taxon>
        <taxon>Araucariaceae</taxon>
        <taxon>Araucaria</taxon>
    </lineage>
</organism>
<evidence type="ECO:0000256" key="8">
    <source>
        <dbReference type="ARBA" id="ARBA00023136"/>
    </source>
</evidence>
<evidence type="ECO:0000313" key="13">
    <source>
        <dbReference type="EMBL" id="JAG96735.1"/>
    </source>
</evidence>
<keyword evidence="4" id="KW-0808">Transferase</keyword>
<evidence type="ECO:0000256" key="6">
    <source>
        <dbReference type="ARBA" id="ARBA00022968"/>
    </source>
</evidence>
<keyword evidence="6" id="KW-0735">Signal-anchor</keyword>
<dbReference type="GO" id="GO:0032259">
    <property type="term" value="P:methylation"/>
    <property type="evidence" value="ECO:0007669"/>
    <property type="project" value="UniProtKB-KW"/>
</dbReference>
<keyword evidence="9" id="KW-0325">Glycoprotein</keyword>
<dbReference type="PANTHER" id="PTHR10108">
    <property type="entry name" value="SAM-DEPENDENT METHYLTRANSFERASE"/>
    <property type="match status" value="1"/>
</dbReference>
<evidence type="ECO:0000256" key="3">
    <source>
        <dbReference type="ARBA" id="ARBA00022603"/>
    </source>
</evidence>
<evidence type="ECO:0000256" key="11">
    <source>
        <dbReference type="SAM" id="MobiDB-lite"/>
    </source>
</evidence>
<dbReference type="GO" id="GO:0005802">
    <property type="term" value="C:trans-Golgi network"/>
    <property type="evidence" value="ECO:0007669"/>
    <property type="project" value="TreeGrafter"/>
</dbReference>
<evidence type="ECO:0000256" key="4">
    <source>
        <dbReference type="ARBA" id="ARBA00022679"/>
    </source>
</evidence>
<accession>A0A0D6R4A8</accession>
<evidence type="ECO:0000256" key="12">
    <source>
        <dbReference type="SAM" id="Phobius"/>
    </source>
</evidence>
<evidence type="ECO:0008006" key="14">
    <source>
        <dbReference type="Google" id="ProtNLM"/>
    </source>
</evidence>
<feature type="compositionally biased region" description="Basic and acidic residues" evidence="11">
    <location>
        <begin position="229"/>
        <end position="257"/>
    </location>
</feature>
<name>A0A0D6R4A8_ARACU</name>
<keyword evidence="3" id="KW-0489">Methyltransferase</keyword>
<keyword evidence="7 12" id="KW-1133">Transmembrane helix</keyword>
<evidence type="ECO:0000256" key="7">
    <source>
        <dbReference type="ARBA" id="ARBA00022989"/>
    </source>
</evidence>
<feature type="region of interest" description="Disordered" evidence="11">
    <location>
        <begin position="56"/>
        <end position="345"/>
    </location>
</feature>
<proteinExistence type="inferred from homology"/>
<comment type="subcellular location">
    <subcellularLocation>
        <location evidence="10">Endomembrane system</location>
        <topology evidence="10">Single-pass membrane protein</topology>
    </subcellularLocation>
    <subcellularLocation>
        <location evidence="1">Membrane</location>
        <topology evidence="1">Single-pass type II membrane protein</topology>
    </subcellularLocation>
</comment>
<dbReference type="Pfam" id="PF03141">
    <property type="entry name" value="Methyltransf_29"/>
    <property type="match status" value="1"/>
</dbReference>
<evidence type="ECO:0000256" key="9">
    <source>
        <dbReference type="ARBA" id="ARBA00023180"/>
    </source>
</evidence>
<dbReference type="GO" id="GO:0008168">
    <property type="term" value="F:methyltransferase activity"/>
    <property type="evidence" value="ECO:0007669"/>
    <property type="project" value="UniProtKB-KW"/>
</dbReference>
<comment type="similarity">
    <text evidence="2">Belongs to the methyltransferase superfamily.</text>
</comment>
<dbReference type="Gene3D" id="3.40.50.150">
    <property type="entry name" value="Vaccinia Virus protein VP39"/>
    <property type="match status" value="1"/>
</dbReference>
<dbReference type="GO" id="GO:0016020">
    <property type="term" value="C:membrane"/>
    <property type="evidence" value="ECO:0007669"/>
    <property type="project" value="UniProtKB-SubCell"/>
</dbReference>
<dbReference type="InterPro" id="IPR004159">
    <property type="entry name" value="Put_SAM_MeTrfase"/>
</dbReference>
<evidence type="ECO:0000256" key="5">
    <source>
        <dbReference type="ARBA" id="ARBA00022692"/>
    </source>
</evidence>
<protein>
    <recommendedName>
        <fullName evidence="14">Methyltransferase</fullName>
    </recommendedName>
</protein>
<dbReference type="FunFam" id="3.40.50.150:FF:000084">
    <property type="entry name" value="probable methyltransferase PMT23"/>
    <property type="match status" value="1"/>
</dbReference>
<dbReference type="PANTHER" id="PTHR10108:SF1102">
    <property type="entry name" value="METHYLTRANSFERASE PMT28-RELATED"/>
    <property type="match status" value="1"/>
</dbReference>
<sequence>MAVGKHGRHEKQSSNSLCFRGTVVIFVGVCVLAVWMMNSSSPAPVERKTFNTFRKINPSPEIREKTSDSSASQEVPEKKPDTNVSFEDSPGDLPEDAIKGDDNNPQIGQKSDLNKASDGNEEKKADGDGNSEEGKRSDGDVNPNEENSTEENESLENGAEENANEEVEDRTTEEDQNKEKKKTDGEGKENTENMIQNEKDESRILEKDSENKEQFEKDGGNTKAVNETSEFKEEKEKNQTEDIKQEAAQKKADDKLPETLPNGTQFELQKENTIEPGNWETQAAESKDEKERQETNTVAKPEEKKESSESQGQTQEIQSQKDQESSTQPEDGNNKKENSNQDAGHSYNWQLCNVTGGPDYIPCLDNIEAIRQLHSTRHYEHRERHCPKEPPTCLVPLPQGYKLPVHWPESRDKVWYNNVPHTKLAEYKKHQNWMRTEGEYIIFPGGGTQFKNGALHYIDFVEETIPDIAWGKHSRVVLDVGCGVASFGGFLFEKDVLAMSLAPKDEHEAQVQFALERGIPAISAVMGTQRLPFPSAVFDIVHCARCRVPWHADGGRLLLELNRLLRPGGYFVWSATPVYQTKEEDVDIWQAMSSLTASICWNLLAKKSDGINEVGVAIYQKPTANHCYEARRQNEPPLCAEADDPNAAWYVPMEACLHRVPTGDERGAEWPEEWPQRLEKVPSWLKSDLHGRFTADTEHWKRIVSKSYLQGLGIDWSAVRNVMDMKSVYGGFAAALTSKPVWVMNVVPTDAKNTLPIIYDRGLFGIHHDWCESFNTYPRTYDLLHADHLFSGLKQRCNLLPVMTEVDRILRPGGFVIIRDIVDTLNEFENMIRSLQWDIRMSYTQEKEGILCAQKTMWRPS</sequence>
<feature type="compositionally biased region" description="Basic and acidic residues" evidence="11">
    <location>
        <begin position="112"/>
        <end position="139"/>
    </location>
</feature>
<feature type="transmembrane region" description="Helical" evidence="12">
    <location>
        <begin position="17"/>
        <end position="37"/>
    </location>
</feature>
<dbReference type="AlphaFoldDB" id="A0A0D6R4A8"/>
<feature type="compositionally biased region" description="Acidic residues" evidence="11">
    <location>
        <begin position="147"/>
        <end position="168"/>
    </location>
</feature>
<dbReference type="InterPro" id="IPR029063">
    <property type="entry name" value="SAM-dependent_MTases_sf"/>
</dbReference>
<feature type="compositionally biased region" description="Basic and acidic residues" evidence="11">
    <location>
        <begin position="285"/>
        <end position="308"/>
    </location>
</feature>
<dbReference type="EMBL" id="GCKF01036470">
    <property type="protein sequence ID" value="JAG96735.1"/>
    <property type="molecule type" value="Transcribed_RNA"/>
</dbReference>
<keyword evidence="8 12" id="KW-0472">Membrane</keyword>